<evidence type="ECO:0000313" key="2">
    <source>
        <dbReference type="EMBL" id="KQB86194.1"/>
    </source>
</evidence>
<dbReference type="Proteomes" id="UP000050488">
    <property type="component" value="Unassembled WGS sequence"/>
</dbReference>
<dbReference type="Gene3D" id="1.10.1040.40">
    <property type="match status" value="1"/>
</dbReference>
<dbReference type="SUPFAM" id="SSF51735">
    <property type="entry name" value="NAD(P)-binding Rossmann-fold domains"/>
    <property type="match status" value="1"/>
</dbReference>
<accession>A0A0N8W0B0</accession>
<dbReference type="InterPro" id="IPR054507">
    <property type="entry name" value="CGL2689-like_C"/>
</dbReference>
<name>A0A0N8W0B0_9CORY</name>
<dbReference type="InterPro" id="IPR036291">
    <property type="entry name" value="NAD(P)-bd_dom_sf"/>
</dbReference>
<dbReference type="EMBL" id="LKEV01000004">
    <property type="protein sequence ID" value="KQB86194.1"/>
    <property type="molecule type" value="Genomic_DNA"/>
</dbReference>
<dbReference type="Pfam" id="PF22242">
    <property type="entry name" value="6PGD_like"/>
    <property type="match status" value="1"/>
</dbReference>
<feature type="domain" description="CGL2689-like C-terminal" evidence="1">
    <location>
        <begin position="132"/>
        <end position="226"/>
    </location>
</feature>
<reference evidence="2 3" key="1">
    <citation type="submission" date="2015-10" db="EMBL/GenBank/DDBJ databases">
        <title>Corynebacteirum lowii and Corynebacterium oculi species nova, derived from human clinical disease and and emended description of Corynebacterium mastiditis.</title>
        <authorList>
            <person name="Bernard K."/>
            <person name="Pacheco A.L."/>
            <person name="Mcdougall C."/>
            <person name="Burtx T."/>
            <person name="Weibe D."/>
            <person name="Tyler S."/>
            <person name="Olson A.B."/>
            <person name="Cnockaert M."/>
            <person name="Eguchi H."/>
            <person name="Kuwahara T."/>
            <person name="Nakayama-Imaohji H."/>
            <person name="Boudewijins M."/>
            <person name="Van Hoecke F."/>
            <person name="Bernier A.-M."/>
            <person name="Vandamme P."/>
        </authorList>
    </citation>
    <scope>NUCLEOTIDE SEQUENCE [LARGE SCALE GENOMIC DNA]</scope>
    <source>
        <strain evidence="2 3">NML 130206</strain>
    </source>
</reference>
<dbReference type="PATRIC" id="fig|1544413.3.peg.1550"/>
<evidence type="ECO:0000259" key="1">
    <source>
        <dbReference type="Pfam" id="PF22242"/>
    </source>
</evidence>
<gene>
    <name evidence="2" type="ORF">Clow_01548</name>
</gene>
<dbReference type="Gene3D" id="3.40.50.720">
    <property type="entry name" value="NAD(P)-binding Rossmann-like Domain"/>
    <property type="match status" value="1"/>
</dbReference>
<organism evidence="2 3">
    <name type="scientific">Corynebacterium lowii</name>
    <dbReference type="NCBI Taxonomy" id="1544413"/>
    <lineage>
        <taxon>Bacteria</taxon>
        <taxon>Bacillati</taxon>
        <taxon>Actinomycetota</taxon>
        <taxon>Actinomycetes</taxon>
        <taxon>Mycobacteriales</taxon>
        <taxon>Corynebacteriaceae</taxon>
        <taxon>Corynebacterium</taxon>
    </lineage>
</organism>
<comment type="caution">
    <text evidence="2">The sequence shown here is derived from an EMBL/GenBank/DDBJ whole genome shotgun (WGS) entry which is preliminary data.</text>
</comment>
<sequence length="229" mass="24860">MRVGVFHGPGYAGRMAEYVASLLEKAGHTVVSLFEPSEVAEVQAVVLGTGDVPALVEQVKGHIRPHHIVMHVLPGQSLEPLAPLCGAGAVVGSVVPVWETRWAVEYTDEVSQTVLELLVRECGAEAVLVPASKRALLATGLSWLRFAEDVGAEAYGALSAALEDTNLGDGLRRERRTMRVLADVPVLEQQRAGIVDPGKARIFRQLARRAAEQDGREEVELWAMQEEER</sequence>
<evidence type="ECO:0000313" key="3">
    <source>
        <dbReference type="Proteomes" id="UP000050488"/>
    </source>
</evidence>
<proteinExistence type="predicted"/>
<dbReference type="AlphaFoldDB" id="A0A0N8W0B0"/>
<protein>
    <recommendedName>
        <fullName evidence="1">CGL2689-like C-terminal domain-containing protein</fullName>
    </recommendedName>
</protein>
<keyword evidence="3" id="KW-1185">Reference proteome</keyword>
<dbReference type="STRING" id="1544413.Clow_01548"/>